<proteinExistence type="inferred from homology"/>
<dbReference type="Proteomes" id="UP001501588">
    <property type="component" value="Unassembled WGS sequence"/>
</dbReference>
<sequence length="135" mass="14541">MRGGVFFDANLLVHAVLQPDPRSERARDLLARGGAVSVQVLNEFANVARRKLREPWPEVAQALSDIRVLCSPPLPITLATHEAALGIAARLGYGFYDSLVIASALEAGCAKLCSEDMQDGQTVEGALTIRDPFKP</sequence>
<keyword evidence="4 5" id="KW-0378">Hydrolase</keyword>
<feature type="domain" description="PIN" evidence="6">
    <location>
        <begin position="5"/>
        <end position="116"/>
    </location>
</feature>
<evidence type="ECO:0000256" key="1">
    <source>
        <dbReference type="ARBA" id="ARBA00022649"/>
    </source>
</evidence>
<evidence type="ECO:0000256" key="4">
    <source>
        <dbReference type="ARBA" id="ARBA00022801"/>
    </source>
</evidence>
<dbReference type="EC" id="3.1.-.-" evidence="5"/>
<dbReference type="InterPro" id="IPR002716">
    <property type="entry name" value="PIN_dom"/>
</dbReference>
<dbReference type="RefSeq" id="WP_343898302.1">
    <property type="nucleotide sequence ID" value="NZ_BAAAFZ010000124.1"/>
</dbReference>
<evidence type="ECO:0000256" key="3">
    <source>
        <dbReference type="ARBA" id="ARBA00022723"/>
    </source>
</evidence>
<keyword evidence="5" id="KW-0460">Magnesium</keyword>
<dbReference type="CDD" id="cd18692">
    <property type="entry name" value="PIN_VapC-like"/>
    <property type="match status" value="1"/>
</dbReference>
<dbReference type="InterPro" id="IPR022907">
    <property type="entry name" value="VapC_family"/>
</dbReference>
<evidence type="ECO:0000313" key="7">
    <source>
        <dbReference type="EMBL" id="GAA0608028.1"/>
    </source>
</evidence>
<dbReference type="Gene3D" id="3.40.50.1010">
    <property type="entry name" value="5'-nuclease"/>
    <property type="match status" value="1"/>
</dbReference>
<comment type="caution">
    <text evidence="7">The sequence shown here is derived from an EMBL/GenBank/DDBJ whole genome shotgun (WGS) entry which is preliminary data.</text>
</comment>
<accession>A0ABN1GBG2</accession>
<keyword evidence="5" id="KW-0800">Toxin</keyword>
<evidence type="ECO:0000259" key="6">
    <source>
        <dbReference type="Pfam" id="PF01850"/>
    </source>
</evidence>
<name>A0ABN1GBG2_9PROT</name>
<comment type="similarity">
    <text evidence="5">Belongs to the PINc/VapC protein family.</text>
</comment>
<comment type="cofactor">
    <cofactor evidence="5">
        <name>Mg(2+)</name>
        <dbReference type="ChEBI" id="CHEBI:18420"/>
    </cofactor>
</comment>
<keyword evidence="1 5" id="KW-1277">Toxin-antitoxin system</keyword>
<keyword evidence="3 5" id="KW-0479">Metal-binding</keyword>
<dbReference type="HAMAP" id="MF_00265">
    <property type="entry name" value="VapC_Nob1"/>
    <property type="match status" value="1"/>
</dbReference>
<evidence type="ECO:0000313" key="8">
    <source>
        <dbReference type="Proteomes" id="UP001501588"/>
    </source>
</evidence>
<keyword evidence="8" id="KW-1185">Reference proteome</keyword>
<evidence type="ECO:0000256" key="5">
    <source>
        <dbReference type="HAMAP-Rule" id="MF_00265"/>
    </source>
</evidence>
<dbReference type="EMBL" id="BAAAFZ010000124">
    <property type="protein sequence ID" value="GAA0608028.1"/>
    <property type="molecule type" value="Genomic_DNA"/>
</dbReference>
<evidence type="ECO:0000256" key="2">
    <source>
        <dbReference type="ARBA" id="ARBA00022722"/>
    </source>
</evidence>
<dbReference type="InterPro" id="IPR029060">
    <property type="entry name" value="PIN-like_dom_sf"/>
</dbReference>
<protein>
    <recommendedName>
        <fullName evidence="5">Ribonuclease VapC</fullName>
        <shortName evidence="5">RNase VapC</shortName>
        <ecNumber evidence="5">3.1.-.-</ecNumber>
    </recommendedName>
    <alternativeName>
        <fullName evidence="5">Toxin VapC</fullName>
    </alternativeName>
</protein>
<dbReference type="Pfam" id="PF01850">
    <property type="entry name" value="PIN"/>
    <property type="match status" value="1"/>
</dbReference>
<dbReference type="SUPFAM" id="SSF88723">
    <property type="entry name" value="PIN domain-like"/>
    <property type="match status" value="1"/>
</dbReference>
<comment type="function">
    <text evidence="5">Toxic component of a toxin-antitoxin (TA) system. An RNase.</text>
</comment>
<feature type="binding site" evidence="5">
    <location>
        <position position="97"/>
    </location>
    <ligand>
        <name>Mg(2+)</name>
        <dbReference type="ChEBI" id="CHEBI:18420"/>
    </ligand>
</feature>
<feature type="binding site" evidence="5">
    <location>
        <position position="8"/>
    </location>
    <ligand>
        <name>Mg(2+)</name>
        <dbReference type="ChEBI" id="CHEBI:18420"/>
    </ligand>
</feature>
<reference evidence="7 8" key="1">
    <citation type="journal article" date="2019" name="Int. J. Syst. Evol. Microbiol.">
        <title>The Global Catalogue of Microorganisms (GCM) 10K type strain sequencing project: providing services to taxonomists for standard genome sequencing and annotation.</title>
        <authorList>
            <consortium name="The Broad Institute Genomics Platform"/>
            <consortium name="The Broad Institute Genome Sequencing Center for Infectious Disease"/>
            <person name="Wu L."/>
            <person name="Ma J."/>
        </authorList>
    </citation>
    <scope>NUCLEOTIDE SEQUENCE [LARGE SCALE GENOMIC DNA]</scope>
    <source>
        <strain evidence="7 8">JCM 9933</strain>
    </source>
</reference>
<organism evidence="7 8">
    <name type="scientific">Craurococcus roseus</name>
    <dbReference type="NCBI Taxonomy" id="77585"/>
    <lineage>
        <taxon>Bacteria</taxon>
        <taxon>Pseudomonadati</taxon>
        <taxon>Pseudomonadota</taxon>
        <taxon>Alphaproteobacteria</taxon>
        <taxon>Acetobacterales</taxon>
        <taxon>Acetobacteraceae</taxon>
        <taxon>Craurococcus</taxon>
    </lineage>
</organism>
<gene>
    <name evidence="5" type="primary">vapC</name>
    <name evidence="7" type="ORF">GCM10009416_51050</name>
</gene>
<keyword evidence="2 5" id="KW-0540">Nuclease</keyword>